<accession>A0A7K1UFC0</accession>
<feature type="compositionally biased region" description="Basic and acidic residues" evidence="1">
    <location>
        <begin position="23"/>
        <end position="32"/>
    </location>
</feature>
<proteinExistence type="predicted"/>
<name>A0A7K1UFC0_9MICC</name>
<feature type="region of interest" description="Disordered" evidence="1">
    <location>
        <begin position="1"/>
        <end position="91"/>
    </location>
</feature>
<keyword evidence="2" id="KW-0812">Transmembrane</keyword>
<dbReference type="RefSeq" id="WP_157320932.1">
    <property type="nucleotide sequence ID" value="NZ_BMFX01000028.1"/>
</dbReference>
<gene>
    <name evidence="3" type="ORF">GNZ21_02140</name>
</gene>
<dbReference type="OrthoDB" id="4966206at2"/>
<comment type="caution">
    <text evidence="3">The sequence shown here is derived from an EMBL/GenBank/DDBJ whole genome shotgun (WGS) entry which is preliminary data.</text>
</comment>
<dbReference type="EMBL" id="WRPM01000014">
    <property type="protein sequence ID" value="MVT25173.1"/>
    <property type="molecule type" value="Genomic_DNA"/>
</dbReference>
<evidence type="ECO:0000256" key="2">
    <source>
        <dbReference type="SAM" id="Phobius"/>
    </source>
</evidence>
<feature type="transmembrane region" description="Helical" evidence="2">
    <location>
        <begin position="226"/>
        <end position="246"/>
    </location>
</feature>
<protein>
    <submittedName>
        <fullName evidence="3">Uncharacterized protein</fullName>
    </submittedName>
</protein>
<dbReference type="AlphaFoldDB" id="A0A7K1UFC0"/>
<feature type="transmembrane region" description="Helical" evidence="2">
    <location>
        <begin position="100"/>
        <end position="123"/>
    </location>
</feature>
<feature type="transmembrane region" description="Helical" evidence="2">
    <location>
        <begin position="169"/>
        <end position="190"/>
    </location>
</feature>
<feature type="transmembrane region" description="Helical" evidence="2">
    <location>
        <begin position="202"/>
        <end position="220"/>
    </location>
</feature>
<reference evidence="3 4" key="1">
    <citation type="submission" date="2019-12" db="EMBL/GenBank/DDBJ databases">
        <title>Nesterenkonia muleiensis sp. nov., a novel actinobacterium isolated from sap of Populus euphratica.</title>
        <authorList>
            <person name="Wang R."/>
        </authorList>
    </citation>
    <scope>NUCLEOTIDE SEQUENCE [LARGE SCALE GENOMIC DNA]</scope>
    <source>
        <strain evidence="3 4">F10</strain>
    </source>
</reference>
<organism evidence="3 4">
    <name type="scientific">Nesterenkonia alkaliphila</name>
    <dbReference type="NCBI Taxonomy" id="1463631"/>
    <lineage>
        <taxon>Bacteria</taxon>
        <taxon>Bacillati</taxon>
        <taxon>Actinomycetota</taxon>
        <taxon>Actinomycetes</taxon>
        <taxon>Micrococcales</taxon>
        <taxon>Micrococcaceae</taxon>
        <taxon>Nesterenkonia</taxon>
    </lineage>
</organism>
<evidence type="ECO:0000256" key="1">
    <source>
        <dbReference type="SAM" id="MobiDB-lite"/>
    </source>
</evidence>
<sequence length="277" mass="29178">MSTSPYDDAEERPQPRYGAYAPRSEKSEHESGDPSNTGATYNPYGEPSWGQPSPSSVSSNPYAEAPGAGAGKDPAGASAYGSAQQGFPAAPVRPKRPGTLWAVLFLLLGAAATALAWGIYVLATLPLQSMSEALGGGAFAETFQAELERQAAEDPELQGLTQQQLEESLLVGLGLFALAWAVFLMAVYITMAFLGSMAGNPGRILATIWCGLSLAFLLLGHNGASYGIISATIACSAAAVVMMWLPPSTEYIRHRRWEKEVLRSARYGGYPGSQPGA</sequence>
<dbReference type="Proteomes" id="UP000460157">
    <property type="component" value="Unassembled WGS sequence"/>
</dbReference>
<keyword evidence="2" id="KW-1133">Transmembrane helix</keyword>
<keyword evidence="2" id="KW-0472">Membrane</keyword>
<evidence type="ECO:0000313" key="4">
    <source>
        <dbReference type="Proteomes" id="UP000460157"/>
    </source>
</evidence>
<evidence type="ECO:0000313" key="3">
    <source>
        <dbReference type="EMBL" id="MVT25173.1"/>
    </source>
</evidence>
<keyword evidence="4" id="KW-1185">Reference proteome</keyword>
<feature type="compositionally biased region" description="Low complexity" evidence="1">
    <location>
        <begin position="47"/>
        <end position="86"/>
    </location>
</feature>